<keyword evidence="2" id="KW-1185">Reference proteome</keyword>
<evidence type="ECO:0000313" key="2">
    <source>
        <dbReference type="Proteomes" id="UP000324222"/>
    </source>
</evidence>
<name>A0A5B7DCM5_PORTR</name>
<dbReference type="Proteomes" id="UP000324222">
    <property type="component" value="Unassembled WGS sequence"/>
</dbReference>
<proteinExistence type="predicted"/>
<evidence type="ECO:0000313" key="1">
    <source>
        <dbReference type="EMBL" id="MPC18836.1"/>
    </source>
</evidence>
<protein>
    <submittedName>
        <fullName evidence="1">Uncharacterized protein</fullName>
    </submittedName>
</protein>
<gene>
    <name evidence="1" type="ORF">E2C01_011730</name>
</gene>
<accession>A0A5B7DCM5</accession>
<comment type="caution">
    <text evidence="1">The sequence shown here is derived from an EMBL/GenBank/DDBJ whole genome shotgun (WGS) entry which is preliminary data.</text>
</comment>
<organism evidence="1 2">
    <name type="scientific">Portunus trituberculatus</name>
    <name type="common">Swimming crab</name>
    <name type="synonym">Neptunus trituberculatus</name>
    <dbReference type="NCBI Taxonomy" id="210409"/>
    <lineage>
        <taxon>Eukaryota</taxon>
        <taxon>Metazoa</taxon>
        <taxon>Ecdysozoa</taxon>
        <taxon>Arthropoda</taxon>
        <taxon>Crustacea</taxon>
        <taxon>Multicrustacea</taxon>
        <taxon>Malacostraca</taxon>
        <taxon>Eumalacostraca</taxon>
        <taxon>Eucarida</taxon>
        <taxon>Decapoda</taxon>
        <taxon>Pleocyemata</taxon>
        <taxon>Brachyura</taxon>
        <taxon>Eubrachyura</taxon>
        <taxon>Portunoidea</taxon>
        <taxon>Portunidae</taxon>
        <taxon>Portuninae</taxon>
        <taxon>Portunus</taxon>
    </lineage>
</organism>
<sequence>MDSFSDKSDSGVLVPPRPVMYGNMVCPVETSRDGDDSSPSVTPVLSCDHSVTQLAPPLSRTSDQVLSQDQTIKHHAEHFAPAASEQRLAIRPGQ</sequence>
<dbReference type="AlphaFoldDB" id="A0A5B7DCM5"/>
<dbReference type="EMBL" id="VSRR010000714">
    <property type="protein sequence ID" value="MPC18836.1"/>
    <property type="molecule type" value="Genomic_DNA"/>
</dbReference>
<reference evidence="1 2" key="1">
    <citation type="submission" date="2019-05" db="EMBL/GenBank/DDBJ databases">
        <title>Another draft genome of Portunus trituberculatus and its Hox gene families provides insights of decapod evolution.</title>
        <authorList>
            <person name="Jeong J.-H."/>
            <person name="Song I."/>
            <person name="Kim S."/>
            <person name="Choi T."/>
            <person name="Kim D."/>
            <person name="Ryu S."/>
            <person name="Kim W."/>
        </authorList>
    </citation>
    <scope>NUCLEOTIDE SEQUENCE [LARGE SCALE GENOMIC DNA]</scope>
    <source>
        <tissue evidence="1">Muscle</tissue>
    </source>
</reference>
<dbReference type="OrthoDB" id="6352325at2759"/>